<feature type="region of interest" description="Disordered" evidence="1">
    <location>
        <begin position="35"/>
        <end position="72"/>
    </location>
</feature>
<dbReference type="RefSeq" id="WP_186855884.1">
    <property type="nucleotide sequence ID" value="NZ_JACOOY010000010.1"/>
</dbReference>
<feature type="compositionally biased region" description="Basic and acidic residues" evidence="1">
    <location>
        <begin position="60"/>
        <end position="72"/>
    </location>
</feature>
<evidence type="ECO:0000256" key="2">
    <source>
        <dbReference type="SAM" id="SignalP"/>
    </source>
</evidence>
<feature type="signal peptide" evidence="2">
    <location>
        <begin position="1"/>
        <end position="29"/>
    </location>
</feature>
<keyword evidence="6" id="KW-1185">Reference proteome</keyword>
<keyword evidence="2" id="KW-0732">Signal</keyword>
<dbReference type="EMBL" id="JACOOY010000010">
    <property type="protein sequence ID" value="MBC5665365.1"/>
    <property type="molecule type" value="Genomic_DNA"/>
</dbReference>
<accession>A0ABR7EXP0</accession>
<feature type="domain" description="Pyrrolo-quinoline quinone repeat" evidence="4">
    <location>
        <begin position="985"/>
        <end position="1068"/>
    </location>
</feature>
<dbReference type="Proteomes" id="UP000647235">
    <property type="component" value="Unassembled WGS sequence"/>
</dbReference>
<dbReference type="InterPro" id="IPR015943">
    <property type="entry name" value="WD40/YVTN_repeat-like_dom_sf"/>
</dbReference>
<reference evidence="5 6" key="1">
    <citation type="submission" date="2020-08" db="EMBL/GenBank/DDBJ databases">
        <title>Genome public.</title>
        <authorList>
            <person name="Liu C."/>
            <person name="Sun Q."/>
        </authorList>
    </citation>
    <scope>NUCLEOTIDE SEQUENCE [LARGE SCALE GENOMIC DNA]</scope>
    <source>
        <strain evidence="5 6">NSJ-36</strain>
    </source>
</reference>
<sequence length="1658" mass="183793">MKTKQWKRLLAGILCVTMVSVSTGPVVYAADESTTQSSFAKESYEQESSAKDSQMQSEPDGAKKQTADLTEQKEETAKRAGSFVLAASGKNENLILPVYVTYEAGDTIWTALQKSGYKFERSVDDSFVKKIEGKAGNYCVFCDDGSYDLDASPEDIQVVEFTEMTEYAKSRSALLFRMAEYEKMTNHVQKDPACAKAYDNARKMYRNAEEDVAASLLKELNNAIAAYEKYLSAAAVKITVNATQDGKTQKNLTLKFTDAYDNTVTAKGTTISLRPGTYSYEISDGGYNSYENADGKELKITKSMTIQAELPSGKWFSDVKLLKSRTDADGKKQAYAYETDADGHSVTCEVDDRAGENEKVYLYAERGQDLPDRENASAVLSWREIKEDTQDSEPSAERETIAWESEKNDCTSGIKEGMTGGKLQLEARYTVKNSSGTSGVQVQKYQVTFERVPTADISLKDAKGRALNLGFEPDITEYETDTVSSKVSVETKTYGTDGYSVTVKNGDTVSEDGNCNLSKGTNSVTVTVAHTNGKSRTYHFKVNLVEKVPVTLKTPDGVKAVIVDAKDKEIEPEEDGTYALIPGASYSYIASKDDTYFAKETFQVKAVADGTMTVTATEPEEKDGLAGFAMYNAAMGNRREVFTPEQEFESGRHMYQYAVPDANSAIYVQANTQNDYQVKAVWTKQSDGTQAEQTRIAAVNTSKGATVLGHVIEACAYGNTVTIVTYKEISGVTYYQNYEMNIRRSLHLKSLKASNASGDLTFVNANGTAEAFDREIYEYQVNVAKGTKSVHLSGSFLNEENGNWYDGGYYAVIGDKMYSDLSDIEVPISENGEDEEIKIQVAHANLDTVQNTYTICVKKKEPVQVTFQVDPEDANIFIQNETDHTTVYTENGICELLPGTPYSYTITKNGYKAVRVTDFRVEEDIKVPVTLEEAPENTEIKDLNSQWPSFRDENNNVVLDEKTPVKAEDSVLYWANKDDFDGYCGHPILVDGYLYTYDSKNLLKMDTITGKLVKRGGALARPSSFAIQPPTYADGMIFVGLSQGTIQAFNAKTMESLWVYEDPLGGQPNCQITYKNGYIYTGFWNSETAEANYVCISAADEDPSQTNEKKVATWTHTGKGGYYWAGTYTDESGKFLLQGTEDGESGYKSGYAHVFSMNPKNGKVIDDLTLPFTGDIRCNIVKDTEGDNPTGDYYFTSKSGYFYRISVNADGTFDKDSLRWIKLENSKGSDLTMSTSTPTVYNGRAYVGVSGSEQFGAYSGHGIAVLDLKTMSIAYVVPTQGYPQTSGVLTRAYEKETGKVYVYFFDNYTPGKLRVISDEPGQTEATDLEQETDKGNTYDVGTVLFTPSDAQAQYALCNPIVDEYGTLYFRNDSNHMMALGATISKLEVTKQPKKTSYKEGEKFDPSGMQVIATYTNGKTRDVTEYVSYSEESLTPDDTDLTITFPYVKYQNRDGQAGCDYTAPITSVSLDISKKEPEVEPEKEVIQEKNVTLAKTSYTYNGKVQKPTVKAKNAKGRIVATSNYTVSYASGRKNVGSYKVTVKFKGDYKGTVTKIFQIVPKGTKITTLKAGKKSFTAKWSRQKTQTTGYQFSYTTDKKFKKSVKTITISKNTTVQKTVKKLKSKKLYYGKVRTYKTVKINGKTTKLYSGWSSYKKVKTK</sequence>
<evidence type="ECO:0000259" key="3">
    <source>
        <dbReference type="Pfam" id="PF07523"/>
    </source>
</evidence>
<dbReference type="InterPro" id="IPR022038">
    <property type="entry name" value="Ig-like_bact"/>
</dbReference>
<evidence type="ECO:0000256" key="1">
    <source>
        <dbReference type="SAM" id="MobiDB-lite"/>
    </source>
</evidence>
<gene>
    <name evidence="5" type="ORF">H8S07_08745</name>
</gene>
<evidence type="ECO:0000313" key="6">
    <source>
        <dbReference type="Proteomes" id="UP000647235"/>
    </source>
</evidence>
<organism evidence="5 6">
    <name type="scientific">Dorea hominis</name>
    <dbReference type="NCBI Taxonomy" id="2763040"/>
    <lineage>
        <taxon>Bacteria</taxon>
        <taxon>Bacillati</taxon>
        <taxon>Bacillota</taxon>
        <taxon>Clostridia</taxon>
        <taxon>Lachnospirales</taxon>
        <taxon>Lachnospiraceae</taxon>
        <taxon>Dorea</taxon>
    </lineage>
</organism>
<protein>
    <submittedName>
        <fullName evidence="5">Bacterial Ig-like domain-containing protein</fullName>
    </submittedName>
</protein>
<feature type="domain" description="Ig-like" evidence="3">
    <location>
        <begin position="1391"/>
        <end position="1424"/>
    </location>
</feature>
<feature type="chain" id="PRO_5047368033" evidence="2">
    <location>
        <begin position="30"/>
        <end position="1658"/>
    </location>
</feature>
<dbReference type="InterPro" id="IPR011047">
    <property type="entry name" value="Quinoprotein_ADH-like_sf"/>
</dbReference>
<dbReference type="SUPFAM" id="SSF50998">
    <property type="entry name" value="Quinoprotein alcohol dehydrogenase-like"/>
    <property type="match status" value="1"/>
</dbReference>
<dbReference type="InterPro" id="IPR018391">
    <property type="entry name" value="PQQ_b-propeller_rpt"/>
</dbReference>
<evidence type="ECO:0000313" key="5">
    <source>
        <dbReference type="EMBL" id="MBC5665365.1"/>
    </source>
</evidence>
<name>A0ABR7EXP0_9FIRM</name>
<comment type="caution">
    <text evidence="5">The sequence shown here is derived from an EMBL/GenBank/DDBJ whole genome shotgun (WGS) entry which is preliminary data.</text>
</comment>
<dbReference type="InterPro" id="IPR002372">
    <property type="entry name" value="PQQ_rpt_dom"/>
</dbReference>
<dbReference type="Pfam" id="PF13360">
    <property type="entry name" value="PQQ_2"/>
    <property type="match status" value="1"/>
</dbReference>
<proteinExistence type="predicted"/>
<dbReference type="SMART" id="SM00564">
    <property type="entry name" value="PQQ"/>
    <property type="match status" value="2"/>
</dbReference>
<evidence type="ECO:0000259" key="4">
    <source>
        <dbReference type="Pfam" id="PF13360"/>
    </source>
</evidence>
<dbReference type="Pfam" id="PF07523">
    <property type="entry name" value="Big_3"/>
    <property type="match status" value="1"/>
</dbReference>
<dbReference type="Gene3D" id="2.130.10.10">
    <property type="entry name" value="YVTN repeat-like/Quinoprotein amine dehydrogenase"/>
    <property type="match status" value="1"/>
</dbReference>
<dbReference type="Gene3D" id="2.60.40.3630">
    <property type="match status" value="1"/>
</dbReference>